<dbReference type="EMBL" id="ML004507">
    <property type="protein sequence ID" value="RKP29142.1"/>
    <property type="molecule type" value="Genomic_DNA"/>
</dbReference>
<name>A0A4P9ZA08_9ASCO</name>
<dbReference type="OrthoDB" id="4046837at2759"/>
<dbReference type="Proteomes" id="UP000268321">
    <property type="component" value="Unassembled WGS sequence"/>
</dbReference>
<evidence type="ECO:0000313" key="1">
    <source>
        <dbReference type="EMBL" id="RKP29142.1"/>
    </source>
</evidence>
<proteinExistence type="predicted"/>
<evidence type="ECO:0000313" key="2">
    <source>
        <dbReference type="Proteomes" id="UP000268321"/>
    </source>
</evidence>
<keyword evidence="2" id="KW-1185">Reference proteome</keyword>
<protein>
    <submittedName>
        <fullName evidence="1">Uncharacterized protein</fullName>
    </submittedName>
</protein>
<accession>A0A4P9ZA08</accession>
<dbReference type="AlphaFoldDB" id="A0A4P9ZA08"/>
<gene>
    <name evidence="1" type="ORF">METBISCDRAFT_19345</name>
</gene>
<sequence length="469" mass="52509">MLFTGLRTAPAAWARRSSSFATNLGATQALDPEQARIILARKNVDPEELQTLRALLRSPSPPEVANEILRYGLRHDFSLYYATAPDHPWSDSALCSLVEHNPGRAYSLENLVQRHARGPLSTKIRHLLAKKLLLGEISDQADGPYIAGERNIRKAIETINGCSASESLHYTFQHLFGAALALDCLHLLAELDVAESGEWLAQHALEGRSEELDDAQYLQVAEIVFKTAPQLLSKRDYCRVLSLVEPSTSFADDALQYVEKMQMDVNKSDADALLVRLQLIETYGINTDNLDKMLEKFHMYQSKEKFGIEYVQMAVVKAFCYQSLKNSDPVQLKIAETLVLPEGMPVSTVAELVLANSQFSVEKALEVYNKYIQLVSGTLNDVTKRSPKGILIEVLVISSLYNNDRPFAELAYQKAIETKTISNEGEIALIKKVFKAYGDAFVEDSWEAARPVFKEFVLARLKRLGKIRV</sequence>
<organism evidence="1 2">
    <name type="scientific">Metschnikowia bicuspidata</name>
    <dbReference type="NCBI Taxonomy" id="27322"/>
    <lineage>
        <taxon>Eukaryota</taxon>
        <taxon>Fungi</taxon>
        <taxon>Dikarya</taxon>
        <taxon>Ascomycota</taxon>
        <taxon>Saccharomycotina</taxon>
        <taxon>Pichiomycetes</taxon>
        <taxon>Metschnikowiaceae</taxon>
        <taxon>Metschnikowia</taxon>
    </lineage>
</organism>
<reference evidence="2" key="1">
    <citation type="journal article" date="2018" name="Nat. Microbiol.">
        <title>Leveraging single-cell genomics to expand the fungal tree of life.</title>
        <authorList>
            <person name="Ahrendt S.R."/>
            <person name="Quandt C.A."/>
            <person name="Ciobanu D."/>
            <person name="Clum A."/>
            <person name="Salamov A."/>
            <person name="Andreopoulos B."/>
            <person name="Cheng J.F."/>
            <person name="Woyke T."/>
            <person name="Pelin A."/>
            <person name="Henrissat B."/>
            <person name="Reynolds N.K."/>
            <person name="Benny G.L."/>
            <person name="Smith M.E."/>
            <person name="James T.Y."/>
            <person name="Grigoriev I.V."/>
        </authorList>
    </citation>
    <scope>NUCLEOTIDE SEQUENCE [LARGE SCALE GENOMIC DNA]</scope>
    <source>
        <strain evidence="2">Baker2002</strain>
    </source>
</reference>